<proteinExistence type="predicted"/>
<accession>A0A382XX23</accession>
<gene>
    <name evidence="1" type="ORF">METZ01_LOCUS428397</name>
</gene>
<reference evidence="1" key="1">
    <citation type="submission" date="2018-05" db="EMBL/GenBank/DDBJ databases">
        <authorList>
            <person name="Lanie J.A."/>
            <person name="Ng W.-L."/>
            <person name="Kazmierczak K.M."/>
            <person name="Andrzejewski T.M."/>
            <person name="Davidsen T.M."/>
            <person name="Wayne K.J."/>
            <person name="Tettelin H."/>
            <person name="Glass J.I."/>
            <person name="Rusch D."/>
            <person name="Podicherti R."/>
            <person name="Tsui H.-C.T."/>
            <person name="Winkler M.E."/>
        </authorList>
    </citation>
    <scope>NUCLEOTIDE SEQUENCE</scope>
</reference>
<organism evidence="1">
    <name type="scientific">marine metagenome</name>
    <dbReference type="NCBI Taxonomy" id="408172"/>
    <lineage>
        <taxon>unclassified sequences</taxon>
        <taxon>metagenomes</taxon>
        <taxon>ecological metagenomes</taxon>
    </lineage>
</organism>
<name>A0A382XX23_9ZZZZ</name>
<sequence length="134" mass="15142">MRFVLATGCLLGSVSMVTAQTNFIPLERGDAVEREERLMFSPGVQLSGDYRFRSNWINSSQAPESRAGTNSSVAYAYDQDIRFTLRSNVHRTVSINLELSTEQDALYFSDLRANRSNRMWEPESQQVNVGARQA</sequence>
<feature type="non-terminal residue" evidence="1">
    <location>
        <position position="134"/>
    </location>
</feature>
<dbReference type="EMBL" id="UINC01171144">
    <property type="protein sequence ID" value="SVD75543.1"/>
    <property type="molecule type" value="Genomic_DNA"/>
</dbReference>
<dbReference type="AlphaFoldDB" id="A0A382XX23"/>
<evidence type="ECO:0000313" key="1">
    <source>
        <dbReference type="EMBL" id="SVD75543.1"/>
    </source>
</evidence>
<protein>
    <submittedName>
        <fullName evidence="1">Uncharacterized protein</fullName>
    </submittedName>
</protein>